<organism evidence="2 3">
    <name type="scientific">Pelusios castaneus</name>
    <name type="common">West African mud turtle</name>
    <dbReference type="NCBI Taxonomy" id="367368"/>
    <lineage>
        <taxon>Eukaryota</taxon>
        <taxon>Metazoa</taxon>
        <taxon>Chordata</taxon>
        <taxon>Craniata</taxon>
        <taxon>Vertebrata</taxon>
        <taxon>Euteleostomi</taxon>
        <taxon>Archelosauria</taxon>
        <taxon>Testudinata</taxon>
        <taxon>Testudines</taxon>
        <taxon>Pleurodira</taxon>
        <taxon>Pelomedusidae</taxon>
        <taxon>Pelusios</taxon>
    </lineage>
</organism>
<dbReference type="GO" id="GO:0051231">
    <property type="term" value="P:spindle elongation"/>
    <property type="evidence" value="ECO:0007669"/>
    <property type="project" value="TreeGrafter"/>
</dbReference>
<reference evidence="2" key="1">
    <citation type="submission" date="2025-08" db="UniProtKB">
        <authorList>
            <consortium name="Ensembl"/>
        </authorList>
    </citation>
    <scope>IDENTIFICATION</scope>
</reference>
<dbReference type="Ensembl" id="ENSPCET00000019795.1">
    <property type="protein sequence ID" value="ENSPCEP00000019144.1"/>
    <property type="gene ID" value="ENSPCEG00000014877.1"/>
</dbReference>
<reference evidence="2" key="2">
    <citation type="submission" date="2025-09" db="UniProtKB">
        <authorList>
            <consortium name="Ensembl"/>
        </authorList>
    </citation>
    <scope>IDENTIFICATION</scope>
</reference>
<dbReference type="PANTHER" id="PTHR47969">
    <property type="entry name" value="CHROMOSOME-ASSOCIATED KINESIN KIF4A-RELATED"/>
    <property type="match status" value="1"/>
</dbReference>
<dbReference type="Pfam" id="PF25764">
    <property type="entry name" value="KIF21A_4th"/>
    <property type="match status" value="1"/>
</dbReference>
<dbReference type="AlphaFoldDB" id="A0A8C8SEK6"/>
<dbReference type="InterPro" id="IPR027640">
    <property type="entry name" value="Kinesin-like_fam"/>
</dbReference>
<feature type="coiled-coil region" evidence="1">
    <location>
        <begin position="31"/>
        <end position="86"/>
    </location>
</feature>
<evidence type="ECO:0000256" key="1">
    <source>
        <dbReference type="SAM" id="Coils"/>
    </source>
</evidence>
<keyword evidence="1" id="KW-0175">Coiled coil</keyword>
<protein>
    <submittedName>
        <fullName evidence="2">Uncharacterized protein</fullName>
    </submittedName>
</protein>
<dbReference type="Proteomes" id="UP000694393">
    <property type="component" value="Unplaced"/>
</dbReference>
<proteinExistence type="predicted"/>
<sequence length="452" mass="51924">MAQELRKVALVMPRTESGIGSDQEEPHHITILQLKRELKKCQQALATDEEVFGQKDFELKVLQGQIMTLTQENQEYLESLKEADEINRLQNEKMVEQQFVIDQLKDKLQKVMVTPVSVPRGACGDGPTAVISARRPYSAPLLNSLVHSIHMAAGLEPRKVHTSPPTYSLARVMAGFQTRRQMILGHIEDQDEVLHCHFSDHSDEEERNTDSNKKSALRRSINRTWTRKQALLCSPLQLNNLQFQMHKSNLPNEPIRQIDTSHIINMQKLKNSELRFTEAKQKMRELALNIKMKEELIKELVKTGNDAQSVSRQYSLTITKLACEGEQAKMELAEMQKQLQELENKELRDVAEKTKLQKEFRRKMDAAKLKVQVLQKKQQDTKKLASLSTQNEKRATELKQNVNHMRHQQVQLQKRLREESNPTGSRNNFCLLLLSVMDLVWLSGGTINVISG</sequence>
<keyword evidence="3" id="KW-1185">Reference proteome</keyword>
<dbReference type="PANTHER" id="PTHR47969:SF30">
    <property type="entry name" value="KINESIN FAMILY MEMBER 27"/>
    <property type="match status" value="1"/>
</dbReference>
<accession>A0A8C8SEK6</accession>
<dbReference type="GO" id="GO:0003777">
    <property type="term" value="F:microtubule motor activity"/>
    <property type="evidence" value="ECO:0007669"/>
    <property type="project" value="InterPro"/>
</dbReference>
<evidence type="ECO:0000313" key="2">
    <source>
        <dbReference type="Ensembl" id="ENSPCEP00000019144.1"/>
    </source>
</evidence>
<dbReference type="GO" id="GO:0007052">
    <property type="term" value="P:mitotic spindle organization"/>
    <property type="evidence" value="ECO:0007669"/>
    <property type="project" value="TreeGrafter"/>
</dbReference>
<evidence type="ECO:0000313" key="3">
    <source>
        <dbReference type="Proteomes" id="UP000694393"/>
    </source>
</evidence>
<dbReference type="GO" id="GO:0007018">
    <property type="term" value="P:microtubule-based movement"/>
    <property type="evidence" value="ECO:0007669"/>
    <property type="project" value="InterPro"/>
</dbReference>
<name>A0A8C8SEK6_9SAUR</name>
<feature type="coiled-coil region" evidence="1">
    <location>
        <begin position="269"/>
        <end position="415"/>
    </location>
</feature>
<dbReference type="GO" id="GO:0005875">
    <property type="term" value="C:microtubule associated complex"/>
    <property type="evidence" value="ECO:0007669"/>
    <property type="project" value="TreeGrafter"/>
</dbReference>